<dbReference type="InterPro" id="IPR006104">
    <property type="entry name" value="Glyco_hydro_2_N"/>
</dbReference>
<evidence type="ECO:0000256" key="2">
    <source>
        <dbReference type="ARBA" id="ARBA00022801"/>
    </source>
</evidence>
<dbReference type="Gene3D" id="2.60.120.260">
    <property type="entry name" value="Galactose-binding domain-like"/>
    <property type="match status" value="1"/>
</dbReference>
<dbReference type="Gene3D" id="2.60.40.10">
    <property type="entry name" value="Immunoglobulins"/>
    <property type="match status" value="3"/>
</dbReference>
<accession>A0ABY2UMF5</accession>
<dbReference type="InterPro" id="IPR036156">
    <property type="entry name" value="Beta-gal/glucu_dom_sf"/>
</dbReference>
<dbReference type="InterPro" id="IPR017853">
    <property type="entry name" value="GH"/>
</dbReference>
<dbReference type="InterPro" id="IPR032311">
    <property type="entry name" value="DUF4982"/>
</dbReference>
<dbReference type="Pfam" id="PF18565">
    <property type="entry name" value="Glyco_hydro2_C5"/>
    <property type="match status" value="1"/>
</dbReference>
<dbReference type="Gene3D" id="3.20.20.80">
    <property type="entry name" value="Glycosidases"/>
    <property type="match status" value="1"/>
</dbReference>
<dbReference type="Proteomes" id="UP000306791">
    <property type="component" value="Unassembled WGS sequence"/>
</dbReference>
<keyword evidence="11" id="KW-1185">Reference proteome</keyword>
<sequence>MKSLAIKSGLLASALALAACGQSGPEQKPEQNRTALTISAAQHGVGQPISLNKGWEFTRADEVLTKEQVRQSADWQKVALPHTPRIEPRIVNDQWQGDAWYRRTIDTDAIDSSGGWAGKRVYIDFEGAMNAAEVWLNGEKIASHLGGYLPFTVDLSDHLKPGKNQLLVRLDNRDNETTGPKPLEKLDFNMYGGLYRNAWLRVENPVHISDPVHAGEVASGGLFVRYSLVSEQSAQVQVQTHLRNGEHTGALRIEHRLLDGDKVVASAQQQIPSSAEAAVTDRQTLSVDAPKLWSPSSPNLYDLHTRVYAGDALVDEEHTRIGIREFRLENGELFINGEKTFLRGVNRHQEYPYVGYALSDAAQYRDAALIKAAGFDYVRLSHYPHAKAFMRAADELGLVLLDAVLGWQYYSDNPAFQDHVVQTCRDLIRRDRNHPSVLAWECSLNESWMPEPFIDRLHAAVHEEFPGENVYSGGWQSYGYDIYLQARQHRLDHYEEPTKPYIVSEYGDWEYYAMNAGLNQDSWGDLMQSDRSSRQLLGDGEKRLQQQALNIMEAHNDNFNTPAFADGYWVMFDYNRGYADDLEASGIMSIERRPKFSYYFYQSQRDADDFAGPLAGGYMVHIASHWQADSSSSFYVFSNADEVEILLNGNAIARTTPDSRFSNLRHPPFHFELPEFVPGTLEAVAYAGGREVARHRLATAGEARQLALNVDTAGIAPVAGGKDLLFVHAALLDKNGNRTHTNGIPVTFSVSGDAELVSPAALNSEDGVASALIRVGEKLDGIAITANAPQLEAATVKLPLK</sequence>
<dbReference type="Pfam" id="PF00703">
    <property type="entry name" value="Glyco_hydro_2"/>
    <property type="match status" value="1"/>
</dbReference>
<evidence type="ECO:0000256" key="4">
    <source>
        <dbReference type="SAM" id="SignalP"/>
    </source>
</evidence>
<evidence type="ECO:0000259" key="8">
    <source>
        <dbReference type="Pfam" id="PF16355"/>
    </source>
</evidence>
<feature type="domain" description="Glycosyl hydrolases family 2 sugar binding" evidence="7">
    <location>
        <begin position="95"/>
        <end position="200"/>
    </location>
</feature>
<dbReference type="SUPFAM" id="SSF49785">
    <property type="entry name" value="Galactose-binding domain-like"/>
    <property type="match status" value="1"/>
</dbReference>
<dbReference type="GO" id="GO:0016787">
    <property type="term" value="F:hydrolase activity"/>
    <property type="evidence" value="ECO:0007669"/>
    <property type="project" value="UniProtKB-KW"/>
</dbReference>
<dbReference type="InterPro" id="IPR006103">
    <property type="entry name" value="Glyco_hydro_2_cat"/>
</dbReference>
<feature type="domain" description="Glycoside hydrolase family 2 catalytic" evidence="6">
    <location>
        <begin position="327"/>
        <end position="470"/>
    </location>
</feature>
<evidence type="ECO:0000256" key="1">
    <source>
        <dbReference type="ARBA" id="ARBA00007401"/>
    </source>
</evidence>
<dbReference type="RefSeq" id="WP_138234065.1">
    <property type="nucleotide sequence ID" value="NZ_CP185860.1"/>
</dbReference>
<dbReference type="EMBL" id="VANI01000002">
    <property type="protein sequence ID" value="TLM79658.1"/>
    <property type="molecule type" value="Genomic_DNA"/>
</dbReference>
<evidence type="ECO:0000259" key="9">
    <source>
        <dbReference type="Pfam" id="PF18565"/>
    </source>
</evidence>
<keyword evidence="2 10" id="KW-0378">Hydrolase</keyword>
<dbReference type="Pfam" id="PF16355">
    <property type="entry name" value="DUF4982"/>
    <property type="match status" value="1"/>
</dbReference>
<dbReference type="InterPro" id="IPR006101">
    <property type="entry name" value="Glyco_hydro_2"/>
</dbReference>
<dbReference type="Pfam" id="PF02837">
    <property type="entry name" value="Glyco_hydro_2_N"/>
    <property type="match status" value="1"/>
</dbReference>
<dbReference type="SUPFAM" id="SSF51445">
    <property type="entry name" value="(Trans)glycosidases"/>
    <property type="match status" value="1"/>
</dbReference>
<reference evidence="10 11" key="1">
    <citation type="submission" date="2019-05" db="EMBL/GenBank/DDBJ databases">
        <title>Microbulbifer harenosus sp. nov., an alginate-degrading bacterium isolated from coastal sand.</title>
        <authorList>
            <person name="Huang H."/>
            <person name="Mo K."/>
            <person name="Bao S."/>
        </authorList>
    </citation>
    <scope>NUCLEOTIDE SEQUENCE [LARGE SCALE GENOMIC DNA]</scope>
    <source>
        <strain evidence="10 11">HB161719</strain>
    </source>
</reference>
<feature type="domain" description="DUF4982" evidence="8">
    <location>
        <begin position="634"/>
        <end position="693"/>
    </location>
</feature>
<feature type="domain" description="Glycoside hydrolase family 2 immunoglobulin-like beta-sandwich" evidence="5">
    <location>
        <begin position="222"/>
        <end position="324"/>
    </location>
</feature>
<dbReference type="PANTHER" id="PTHR42732:SF1">
    <property type="entry name" value="BETA-MANNOSIDASE"/>
    <property type="match status" value="1"/>
</dbReference>
<dbReference type="PRINTS" id="PR00132">
    <property type="entry name" value="GLHYDRLASE2"/>
</dbReference>
<dbReference type="Pfam" id="PF02836">
    <property type="entry name" value="Glyco_hydro_2_C"/>
    <property type="match status" value="1"/>
</dbReference>
<evidence type="ECO:0000259" key="6">
    <source>
        <dbReference type="Pfam" id="PF02836"/>
    </source>
</evidence>
<evidence type="ECO:0000259" key="7">
    <source>
        <dbReference type="Pfam" id="PF02837"/>
    </source>
</evidence>
<name>A0ABY2UMF5_9GAMM</name>
<dbReference type="InterPro" id="IPR008979">
    <property type="entry name" value="Galactose-bd-like_sf"/>
</dbReference>
<dbReference type="PROSITE" id="PS51257">
    <property type="entry name" value="PROKAR_LIPOPROTEIN"/>
    <property type="match status" value="1"/>
</dbReference>
<dbReference type="InterPro" id="IPR040605">
    <property type="entry name" value="Glyco_hydro2_dom5"/>
</dbReference>
<evidence type="ECO:0000256" key="3">
    <source>
        <dbReference type="ARBA" id="ARBA00023295"/>
    </source>
</evidence>
<evidence type="ECO:0000313" key="11">
    <source>
        <dbReference type="Proteomes" id="UP000306791"/>
    </source>
</evidence>
<dbReference type="InterPro" id="IPR013783">
    <property type="entry name" value="Ig-like_fold"/>
</dbReference>
<evidence type="ECO:0000313" key="10">
    <source>
        <dbReference type="EMBL" id="TLM79658.1"/>
    </source>
</evidence>
<proteinExistence type="inferred from homology"/>
<comment type="caution">
    <text evidence="10">The sequence shown here is derived from an EMBL/GenBank/DDBJ whole genome shotgun (WGS) entry which is preliminary data.</text>
</comment>
<dbReference type="SUPFAM" id="SSF49303">
    <property type="entry name" value="beta-Galactosidase/glucuronidase domain"/>
    <property type="match status" value="1"/>
</dbReference>
<dbReference type="InterPro" id="IPR051913">
    <property type="entry name" value="GH2_Domain-Containing"/>
</dbReference>
<feature type="chain" id="PRO_5045188538" evidence="4">
    <location>
        <begin position="19"/>
        <end position="801"/>
    </location>
</feature>
<gene>
    <name evidence="10" type="ORF">FDY93_01980</name>
</gene>
<protein>
    <submittedName>
        <fullName evidence="10">Glycoside hydrolase family 2 protein</fullName>
    </submittedName>
</protein>
<dbReference type="PANTHER" id="PTHR42732">
    <property type="entry name" value="BETA-GALACTOSIDASE"/>
    <property type="match status" value="1"/>
</dbReference>
<dbReference type="InterPro" id="IPR008964">
    <property type="entry name" value="Invasin/intimin_cell_adhesion"/>
</dbReference>
<organism evidence="10 11">
    <name type="scientific">Microbulbifer harenosus</name>
    <dbReference type="NCBI Taxonomy" id="2576840"/>
    <lineage>
        <taxon>Bacteria</taxon>
        <taxon>Pseudomonadati</taxon>
        <taxon>Pseudomonadota</taxon>
        <taxon>Gammaproteobacteria</taxon>
        <taxon>Cellvibrionales</taxon>
        <taxon>Microbulbiferaceae</taxon>
        <taxon>Microbulbifer</taxon>
    </lineage>
</organism>
<comment type="similarity">
    <text evidence="1">Belongs to the glycosyl hydrolase 2 family.</text>
</comment>
<dbReference type="SUPFAM" id="SSF49373">
    <property type="entry name" value="Invasin/intimin cell-adhesion fragments"/>
    <property type="match status" value="1"/>
</dbReference>
<evidence type="ECO:0000259" key="5">
    <source>
        <dbReference type="Pfam" id="PF00703"/>
    </source>
</evidence>
<keyword evidence="4" id="KW-0732">Signal</keyword>
<feature type="domain" description="Glycoside hydrolase family 2" evidence="9">
    <location>
        <begin position="718"/>
        <end position="797"/>
    </location>
</feature>
<keyword evidence="3" id="KW-0326">Glycosidase</keyword>
<dbReference type="InterPro" id="IPR006102">
    <property type="entry name" value="Ig-like_GH2"/>
</dbReference>
<feature type="signal peptide" evidence="4">
    <location>
        <begin position="1"/>
        <end position="18"/>
    </location>
</feature>